<dbReference type="RefSeq" id="WP_013861903.1">
    <property type="nucleotide sequence ID" value="NC_015635.1"/>
</dbReference>
<keyword evidence="2" id="KW-1185">Reference proteome</keyword>
<dbReference type="HOGENOM" id="CLU_1632384_0_0_11"/>
<reference evidence="1 2" key="1">
    <citation type="submission" date="2011-05" db="EMBL/GenBank/DDBJ databases">
        <title>Whole genome sequence of Microlunatus phosphovorus NM-1.</title>
        <authorList>
            <person name="Hosoyama A."/>
            <person name="Sasaki K."/>
            <person name="Harada T."/>
            <person name="Igarashi R."/>
            <person name="Kawakoshi A."/>
            <person name="Sasagawa M."/>
            <person name="Fukada J."/>
            <person name="Nakamura S."/>
            <person name="Katano Y."/>
            <person name="Hanada S."/>
            <person name="Kamagata Y."/>
            <person name="Nakamura N."/>
            <person name="Yamazaki S."/>
            <person name="Fujita N."/>
        </authorList>
    </citation>
    <scope>NUCLEOTIDE SEQUENCE [LARGE SCALE GENOMIC DNA]</scope>
    <source>
        <strain evidence="2">ATCC 700054 / DSM 10555 / JCM 9379 / NBRC 101784 / NCIMB 13414 / VKM Ac-1990 / NM-1</strain>
    </source>
</reference>
<sequence>MTPTTGTEPPPTAQPDGVPLLLAALAGQYDRWRWSPGLSPDVVGEALGVALTPGPARLMGRDLLGAVTSIPTQPYPVRWHWQLDGRLELVQLSQPPAVPSWPEVIDKLGDPTVVHPHGSGVFPGSEQRCYLSRGLTVFDGAGLGYQAVWLYPPMTQEAYAERTGAFTTPTRSR</sequence>
<name>F5XMU7_MICPN</name>
<protein>
    <submittedName>
        <fullName evidence="1">Uncharacterized protein</fullName>
    </submittedName>
</protein>
<proteinExistence type="predicted"/>
<evidence type="ECO:0000313" key="2">
    <source>
        <dbReference type="Proteomes" id="UP000007947"/>
    </source>
</evidence>
<organism evidence="1 2">
    <name type="scientific">Microlunatus phosphovorus (strain ATCC 700054 / DSM 10555 / JCM 9379 / NBRC 101784 / NCIMB 13414 / VKM Ac-1990 / NM-1)</name>
    <dbReference type="NCBI Taxonomy" id="1032480"/>
    <lineage>
        <taxon>Bacteria</taxon>
        <taxon>Bacillati</taxon>
        <taxon>Actinomycetota</taxon>
        <taxon>Actinomycetes</taxon>
        <taxon>Propionibacteriales</taxon>
        <taxon>Propionibacteriaceae</taxon>
        <taxon>Microlunatus</taxon>
    </lineage>
</organism>
<accession>F5XMU7</accession>
<gene>
    <name evidence="1" type="ordered locus">MLP_10060</name>
</gene>
<dbReference type="AlphaFoldDB" id="F5XMU7"/>
<dbReference type="STRING" id="1032480.MLP_10060"/>
<dbReference type="EMBL" id="AP012204">
    <property type="protein sequence ID" value="BAK34020.1"/>
    <property type="molecule type" value="Genomic_DNA"/>
</dbReference>
<dbReference type="eggNOG" id="ENOG5033V87">
    <property type="taxonomic scope" value="Bacteria"/>
</dbReference>
<evidence type="ECO:0000313" key="1">
    <source>
        <dbReference type="EMBL" id="BAK34020.1"/>
    </source>
</evidence>
<dbReference type="Proteomes" id="UP000007947">
    <property type="component" value="Chromosome"/>
</dbReference>
<dbReference type="KEGG" id="mph:MLP_10060"/>